<comment type="caution">
    <text evidence="1">The sequence shown here is derived from an EMBL/GenBank/DDBJ whole genome shotgun (WGS) entry which is preliminary data.</text>
</comment>
<evidence type="ECO:0000313" key="1">
    <source>
        <dbReference type="EMBL" id="KKK56469.1"/>
    </source>
</evidence>
<name>A0A0F8YQS1_9ZZZZ</name>
<reference evidence="1" key="1">
    <citation type="journal article" date="2015" name="Nature">
        <title>Complex archaea that bridge the gap between prokaryotes and eukaryotes.</title>
        <authorList>
            <person name="Spang A."/>
            <person name="Saw J.H."/>
            <person name="Jorgensen S.L."/>
            <person name="Zaremba-Niedzwiedzka K."/>
            <person name="Martijn J."/>
            <person name="Lind A.E."/>
            <person name="van Eijk R."/>
            <person name="Schleper C."/>
            <person name="Guy L."/>
            <person name="Ettema T.J."/>
        </authorList>
    </citation>
    <scope>NUCLEOTIDE SEQUENCE</scope>
</reference>
<organism evidence="1">
    <name type="scientific">marine sediment metagenome</name>
    <dbReference type="NCBI Taxonomy" id="412755"/>
    <lineage>
        <taxon>unclassified sequences</taxon>
        <taxon>metagenomes</taxon>
        <taxon>ecological metagenomes</taxon>
    </lineage>
</organism>
<accession>A0A0F8YQS1</accession>
<proteinExistence type="predicted"/>
<dbReference type="EMBL" id="LAZR01064982">
    <property type="protein sequence ID" value="KKK56469.1"/>
    <property type="molecule type" value="Genomic_DNA"/>
</dbReference>
<gene>
    <name evidence="1" type="ORF">LCGC14_3064210</name>
</gene>
<sequence length="111" mass="12640">MLVNDVMNDVLIQSNGKTIDVLSNADHDRMCLLKLGCTLDKFIYEQAGCRISILVESIALESFDHLSDKQVIQVNKILRNNEIYSIYSCVKGIEKRKPSFRPIRGLPESLR</sequence>
<dbReference type="AlphaFoldDB" id="A0A0F8YQS1"/>
<protein>
    <submittedName>
        <fullName evidence="1">Uncharacterized protein</fullName>
    </submittedName>
</protein>